<proteinExistence type="predicted"/>
<protein>
    <recommendedName>
        <fullName evidence="4">DUF2007 domain-containing protein</fullName>
    </recommendedName>
</protein>
<evidence type="ECO:0000313" key="3">
    <source>
        <dbReference type="Proteomes" id="UP000519004"/>
    </source>
</evidence>
<accession>A0A7W7V6Q2</accession>
<evidence type="ECO:0000256" key="1">
    <source>
        <dbReference type="SAM" id="Phobius"/>
    </source>
</evidence>
<organism evidence="2 3">
    <name type="scientific">Rehaibacterium terrae</name>
    <dbReference type="NCBI Taxonomy" id="1341696"/>
    <lineage>
        <taxon>Bacteria</taxon>
        <taxon>Pseudomonadati</taxon>
        <taxon>Pseudomonadota</taxon>
        <taxon>Gammaproteobacteria</taxon>
        <taxon>Lysobacterales</taxon>
        <taxon>Lysobacteraceae</taxon>
        <taxon>Rehaibacterium</taxon>
    </lineage>
</organism>
<keyword evidence="3" id="KW-1185">Reference proteome</keyword>
<feature type="transmembrane region" description="Helical" evidence="1">
    <location>
        <begin position="110"/>
        <end position="131"/>
    </location>
</feature>
<dbReference type="AlphaFoldDB" id="A0A7W7V6Q2"/>
<evidence type="ECO:0000313" key="2">
    <source>
        <dbReference type="EMBL" id="MBB5014264.1"/>
    </source>
</evidence>
<dbReference type="EMBL" id="JACHHX010000001">
    <property type="protein sequence ID" value="MBB5014264.1"/>
    <property type="molecule type" value="Genomic_DNA"/>
</dbReference>
<dbReference type="RefSeq" id="WP_183946857.1">
    <property type="nucleotide sequence ID" value="NZ_JACHHX010000001.1"/>
</dbReference>
<keyword evidence="1" id="KW-1133">Transmembrane helix</keyword>
<keyword evidence="1" id="KW-0812">Transmembrane</keyword>
<keyword evidence="1" id="KW-0472">Membrane</keyword>
<comment type="caution">
    <text evidence="2">The sequence shown here is derived from an EMBL/GenBank/DDBJ whole genome shotgun (WGS) entry which is preliminary data.</text>
</comment>
<name>A0A7W7V6Q2_9GAMM</name>
<evidence type="ECO:0008006" key="4">
    <source>
        <dbReference type="Google" id="ProtNLM"/>
    </source>
</evidence>
<dbReference type="Proteomes" id="UP000519004">
    <property type="component" value="Unassembled WGS sequence"/>
</dbReference>
<reference evidence="2 3" key="1">
    <citation type="submission" date="2020-08" db="EMBL/GenBank/DDBJ databases">
        <title>Genomic Encyclopedia of Type Strains, Phase IV (KMG-IV): sequencing the most valuable type-strain genomes for metagenomic binning, comparative biology and taxonomic classification.</title>
        <authorList>
            <person name="Goeker M."/>
        </authorList>
    </citation>
    <scope>NUCLEOTIDE SEQUENCE [LARGE SCALE GENOMIC DNA]</scope>
    <source>
        <strain evidence="2 3">DSM 25897</strain>
    </source>
</reference>
<gene>
    <name evidence="2" type="ORF">HNQ58_000135</name>
</gene>
<sequence length="132" mass="14738">MRQIFTSPRLENVEGVARLLNEHGIETHISSPRSYKGNRRGNFSYTALARGQGGPQAAVWIVRAEDQTRARQILREANLMESDRPTYLPGAYLQPEQPAIRPRASTALRIRLFLLGVIGAMAAAMFFRMLAG</sequence>